<dbReference type="GO" id="GO:0008967">
    <property type="term" value="F:phosphoglycolate phosphatase activity"/>
    <property type="evidence" value="ECO:0007669"/>
    <property type="project" value="TreeGrafter"/>
</dbReference>
<protein>
    <submittedName>
        <fullName evidence="1">Haloacid dehalogenase-like hydrolase family protein</fullName>
    </submittedName>
</protein>
<dbReference type="PANTHER" id="PTHR43434">
    <property type="entry name" value="PHOSPHOGLYCOLATE PHOSPHATASE"/>
    <property type="match status" value="1"/>
</dbReference>
<dbReference type="GO" id="GO:0006281">
    <property type="term" value="P:DNA repair"/>
    <property type="evidence" value="ECO:0007669"/>
    <property type="project" value="TreeGrafter"/>
</dbReference>
<keyword evidence="1" id="KW-0378">Hydrolase</keyword>
<accession>A0A146KHF3</accession>
<dbReference type="EMBL" id="GDID01000503">
    <property type="protein sequence ID" value="JAP96103.1"/>
    <property type="molecule type" value="Transcribed_RNA"/>
</dbReference>
<evidence type="ECO:0000313" key="1">
    <source>
        <dbReference type="EMBL" id="JAP96103.1"/>
    </source>
</evidence>
<dbReference type="SFLD" id="SFLDS00003">
    <property type="entry name" value="Haloacid_Dehalogenase"/>
    <property type="match status" value="1"/>
</dbReference>
<dbReference type="NCBIfam" id="TIGR01549">
    <property type="entry name" value="HAD-SF-IA-v1"/>
    <property type="match status" value="1"/>
</dbReference>
<dbReference type="InterPro" id="IPR050155">
    <property type="entry name" value="HAD-like_hydrolase_sf"/>
</dbReference>
<organism evidence="1">
    <name type="scientific">Trepomonas sp. PC1</name>
    <dbReference type="NCBI Taxonomy" id="1076344"/>
    <lineage>
        <taxon>Eukaryota</taxon>
        <taxon>Metamonada</taxon>
        <taxon>Diplomonadida</taxon>
        <taxon>Hexamitidae</taxon>
        <taxon>Hexamitinae</taxon>
        <taxon>Trepomonas</taxon>
    </lineage>
</organism>
<reference evidence="1" key="1">
    <citation type="submission" date="2015-07" db="EMBL/GenBank/DDBJ databases">
        <title>Adaptation to a free-living lifestyle via gene acquisitions in the diplomonad Trepomonas sp. PC1.</title>
        <authorList>
            <person name="Xu F."/>
            <person name="Jerlstrom-Hultqvist J."/>
            <person name="Kolisko M."/>
            <person name="Simpson A.G.B."/>
            <person name="Roger A.J."/>
            <person name="Svard S.G."/>
            <person name="Andersson J.O."/>
        </authorList>
    </citation>
    <scope>NUCLEOTIDE SEQUENCE</scope>
    <source>
        <strain evidence="1">PC1</strain>
    </source>
</reference>
<dbReference type="InterPro" id="IPR006439">
    <property type="entry name" value="HAD-SF_hydro_IA"/>
</dbReference>
<gene>
    <name evidence="1" type="ORF">TPC1_10675</name>
</gene>
<dbReference type="SUPFAM" id="SSF56784">
    <property type="entry name" value="HAD-like"/>
    <property type="match status" value="1"/>
</dbReference>
<dbReference type="InterPro" id="IPR036412">
    <property type="entry name" value="HAD-like_sf"/>
</dbReference>
<dbReference type="Pfam" id="PF13419">
    <property type="entry name" value="HAD_2"/>
    <property type="match status" value="1"/>
</dbReference>
<dbReference type="Gene3D" id="3.40.50.1000">
    <property type="entry name" value="HAD superfamily/HAD-like"/>
    <property type="match status" value="1"/>
</dbReference>
<dbReference type="Gene3D" id="1.10.150.240">
    <property type="entry name" value="Putative phosphatase, domain 2"/>
    <property type="match status" value="1"/>
</dbReference>
<dbReference type="PANTHER" id="PTHR43434:SF1">
    <property type="entry name" value="PHOSPHOGLYCOLATE PHOSPHATASE"/>
    <property type="match status" value="1"/>
</dbReference>
<dbReference type="InterPro" id="IPR023214">
    <property type="entry name" value="HAD_sf"/>
</dbReference>
<name>A0A146KHF3_9EUKA</name>
<dbReference type="AlphaFoldDB" id="A0A146KHF3"/>
<sequence length="204" mass="22899">MKMIAFDLDGTLIDSLSTICECLNQALHKFNLPQKSIQELRLLVGFGAEYLVKHASNFASNWAEILLAYQEILSPITASNPLFFPGIEDLLQKLSKTCKLSIVSNKPMAALGSFKQMGYFDQVVGVSEEFKPKPDTMMIDFLKKHHQEIILVGDTEIDFQTAQNAGIEVVICTFGFRTAEELEKNGVKREQMVHSVGELEQRLL</sequence>
<proteinExistence type="predicted"/>
<dbReference type="InterPro" id="IPR023198">
    <property type="entry name" value="PGP-like_dom2"/>
</dbReference>
<dbReference type="InterPro" id="IPR041492">
    <property type="entry name" value="HAD_2"/>
</dbReference>
<dbReference type="SFLD" id="SFLDG01129">
    <property type="entry name" value="C1.5:_HAD__Beta-PGM__Phosphata"/>
    <property type="match status" value="1"/>
</dbReference>
<feature type="non-terminal residue" evidence="1">
    <location>
        <position position="204"/>
    </location>
</feature>